<evidence type="ECO:0000313" key="12">
    <source>
        <dbReference type="EMBL" id="KAK9936803.1"/>
    </source>
</evidence>
<comment type="subcellular location">
    <subcellularLocation>
        <location evidence="1">Cell membrane</location>
    </subcellularLocation>
</comment>
<dbReference type="Pfam" id="PF00560">
    <property type="entry name" value="LRR_1"/>
    <property type="match status" value="2"/>
</dbReference>
<protein>
    <recommendedName>
        <fullName evidence="14">Piriformospora indica-insensitive protein 2</fullName>
    </recommendedName>
</protein>
<keyword evidence="5" id="KW-0677">Repeat</keyword>
<dbReference type="SMART" id="SM00369">
    <property type="entry name" value="LRR_TYP"/>
    <property type="match status" value="5"/>
</dbReference>
<evidence type="ECO:0000256" key="7">
    <source>
        <dbReference type="ARBA" id="ARBA00022840"/>
    </source>
</evidence>
<dbReference type="EMBL" id="JBEDUW010000003">
    <property type="protein sequence ID" value="KAK9936803.1"/>
    <property type="molecule type" value="Genomic_DNA"/>
</dbReference>
<dbReference type="InterPro" id="IPR003591">
    <property type="entry name" value="Leu-rich_rpt_typical-subtyp"/>
</dbReference>
<keyword evidence="8" id="KW-0472">Membrane</keyword>
<dbReference type="GO" id="GO:0005524">
    <property type="term" value="F:ATP binding"/>
    <property type="evidence" value="ECO:0007669"/>
    <property type="project" value="UniProtKB-KW"/>
</dbReference>
<dbReference type="GO" id="GO:0051707">
    <property type="term" value="P:response to other organism"/>
    <property type="evidence" value="ECO:0007669"/>
    <property type="project" value="UniProtKB-ARBA"/>
</dbReference>
<dbReference type="InterPro" id="IPR050647">
    <property type="entry name" value="Plant_LRR-RLKs"/>
</dbReference>
<comment type="caution">
    <text evidence="12">The sequence shown here is derived from an EMBL/GenBank/DDBJ whole genome shotgun (WGS) entry which is preliminary data.</text>
</comment>
<dbReference type="SUPFAM" id="SSF52058">
    <property type="entry name" value="L domain-like"/>
    <property type="match status" value="1"/>
</dbReference>
<reference evidence="12 13" key="1">
    <citation type="journal article" date="2023" name="G3 (Bethesda)">
        <title>A chromosome-length genome assembly and annotation of blackberry (Rubus argutus, cv. 'Hillquist').</title>
        <authorList>
            <person name="Bruna T."/>
            <person name="Aryal R."/>
            <person name="Dudchenko O."/>
            <person name="Sargent D.J."/>
            <person name="Mead D."/>
            <person name="Buti M."/>
            <person name="Cavallini A."/>
            <person name="Hytonen T."/>
            <person name="Andres J."/>
            <person name="Pham M."/>
            <person name="Weisz D."/>
            <person name="Mascagni F."/>
            <person name="Usai G."/>
            <person name="Natali L."/>
            <person name="Bassil N."/>
            <person name="Fernandez G.E."/>
            <person name="Lomsadze A."/>
            <person name="Armour M."/>
            <person name="Olukolu B."/>
            <person name="Poorten T."/>
            <person name="Britton C."/>
            <person name="Davik J."/>
            <person name="Ashrafi H."/>
            <person name="Aiden E.L."/>
            <person name="Borodovsky M."/>
            <person name="Worthington M."/>
        </authorList>
    </citation>
    <scope>NUCLEOTIDE SEQUENCE [LARGE SCALE GENOMIC DNA]</scope>
    <source>
        <strain evidence="12">PI 553951</strain>
    </source>
</reference>
<keyword evidence="9" id="KW-0325">Glycoprotein</keyword>
<dbReference type="PRINTS" id="PR00019">
    <property type="entry name" value="LEURICHRPT"/>
</dbReference>
<dbReference type="AlphaFoldDB" id="A0AAW1XJ29"/>
<evidence type="ECO:0000256" key="1">
    <source>
        <dbReference type="ARBA" id="ARBA00004236"/>
    </source>
</evidence>
<feature type="signal peptide" evidence="11">
    <location>
        <begin position="1"/>
        <end position="22"/>
    </location>
</feature>
<gene>
    <name evidence="12" type="ORF">M0R45_013627</name>
</gene>
<evidence type="ECO:0000256" key="8">
    <source>
        <dbReference type="ARBA" id="ARBA00023136"/>
    </source>
</evidence>
<feature type="compositionally biased region" description="Basic and acidic residues" evidence="10">
    <location>
        <begin position="423"/>
        <end position="441"/>
    </location>
</feature>
<dbReference type="FunFam" id="3.80.10.10:FF:000299">
    <property type="entry name" value="Piriformospora indica-insensitive protein 2"/>
    <property type="match status" value="1"/>
</dbReference>
<dbReference type="Pfam" id="PF13855">
    <property type="entry name" value="LRR_8"/>
    <property type="match status" value="2"/>
</dbReference>
<feature type="region of interest" description="Disordered" evidence="10">
    <location>
        <begin position="423"/>
        <end position="455"/>
    </location>
</feature>
<keyword evidence="7" id="KW-0067">ATP-binding</keyword>
<dbReference type="InterPro" id="IPR032675">
    <property type="entry name" value="LRR_dom_sf"/>
</dbReference>
<evidence type="ECO:0000256" key="11">
    <source>
        <dbReference type="SAM" id="SignalP"/>
    </source>
</evidence>
<evidence type="ECO:0000256" key="9">
    <source>
        <dbReference type="ARBA" id="ARBA00023180"/>
    </source>
</evidence>
<keyword evidence="4 11" id="KW-0732">Signal</keyword>
<name>A0AAW1XJ29_RUBAR</name>
<evidence type="ECO:0000256" key="5">
    <source>
        <dbReference type="ARBA" id="ARBA00022737"/>
    </source>
</evidence>
<dbReference type="PANTHER" id="PTHR48056">
    <property type="entry name" value="LRR RECEPTOR-LIKE SERINE/THREONINE-PROTEIN KINASE-RELATED"/>
    <property type="match status" value="1"/>
</dbReference>
<accession>A0AAW1XJ29</accession>
<feature type="compositionally biased region" description="Polar residues" evidence="10">
    <location>
        <begin position="445"/>
        <end position="455"/>
    </location>
</feature>
<evidence type="ECO:0000256" key="3">
    <source>
        <dbReference type="ARBA" id="ARBA00022614"/>
    </source>
</evidence>
<keyword evidence="2" id="KW-1003">Cell membrane</keyword>
<dbReference type="GO" id="GO:0005886">
    <property type="term" value="C:plasma membrane"/>
    <property type="evidence" value="ECO:0007669"/>
    <property type="project" value="UniProtKB-SubCell"/>
</dbReference>
<keyword evidence="3" id="KW-0433">Leucine-rich repeat</keyword>
<feature type="chain" id="PRO_5043968467" description="Piriformospora indica-insensitive protein 2" evidence="11">
    <location>
        <begin position="23"/>
        <end position="476"/>
    </location>
</feature>
<dbReference type="InterPro" id="IPR001611">
    <property type="entry name" value="Leu-rich_rpt"/>
</dbReference>
<evidence type="ECO:0000256" key="2">
    <source>
        <dbReference type="ARBA" id="ARBA00022475"/>
    </source>
</evidence>
<evidence type="ECO:0000256" key="10">
    <source>
        <dbReference type="SAM" id="MobiDB-lite"/>
    </source>
</evidence>
<evidence type="ECO:0000256" key="6">
    <source>
        <dbReference type="ARBA" id="ARBA00022741"/>
    </source>
</evidence>
<proteinExistence type="predicted"/>
<dbReference type="FunFam" id="3.80.10.10:FF:000269">
    <property type="entry name" value="Piriformospora indica-insensitive protein 2"/>
    <property type="match status" value="1"/>
</dbReference>
<keyword evidence="6" id="KW-0547">Nucleotide-binding</keyword>
<evidence type="ECO:0000256" key="4">
    <source>
        <dbReference type="ARBA" id="ARBA00022729"/>
    </source>
</evidence>
<keyword evidence="13" id="KW-1185">Reference proteome</keyword>
<sequence>MASSSVSLFLVGFLIFAQEVFAEMPDSDGIPLEMEKEELLGIFEVMDALLEDSEWAQEHPQPCTETPWPGVQCEIGDEDPPMFHVTKIHIGSDILSPPCKSSATLSESLLKLPYLRTLSIFSCFATSPVTLSPNLFGAFSSLDHLALVSNPTLTGEIPQSLAQISSLRVLSLSQNNLQGKIPSKIGSLVSLEQLDFSYNNLSGQIPEEIGGLESLTILDLSWNAFEGQLPYSLGELQLIQKIDLSSNRLTGRLPPEIGKLNRLVLLDLSHNLINGPIPETLSGLEHLEYLVADTNPFNTEVPNFVGKLMNLKTLSFSECGLIGPLPNSLSSLKNLTALSLNNNSLTGTVPPNLGTLPSLDLLNLSNNQLTGELALPEDFVERLGKRLVLRGNNGLCTSNPLYKKDNISTNVITPWCLNPRGTKTDKTLAGEHPTESERVKPLDQNPIQKRSSAGSPWSNEKLNSFGFVLCFLSLLL</sequence>
<evidence type="ECO:0008006" key="14">
    <source>
        <dbReference type="Google" id="ProtNLM"/>
    </source>
</evidence>
<dbReference type="SMART" id="SM00365">
    <property type="entry name" value="LRR_SD22"/>
    <property type="match status" value="3"/>
</dbReference>
<organism evidence="12 13">
    <name type="scientific">Rubus argutus</name>
    <name type="common">Southern blackberry</name>
    <dbReference type="NCBI Taxonomy" id="59490"/>
    <lineage>
        <taxon>Eukaryota</taxon>
        <taxon>Viridiplantae</taxon>
        <taxon>Streptophyta</taxon>
        <taxon>Embryophyta</taxon>
        <taxon>Tracheophyta</taxon>
        <taxon>Spermatophyta</taxon>
        <taxon>Magnoliopsida</taxon>
        <taxon>eudicotyledons</taxon>
        <taxon>Gunneridae</taxon>
        <taxon>Pentapetalae</taxon>
        <taxon>rosids</taxon>
        <taxon>fabids</taxon>
        <taxon>Rosales</taxon>
        <taxon>Rosaceae</taxon>
        <taxon>Rosoideae</taxon>
        <taxon>Rosoideae incertae sedis</taxon>
        <taxon>Rubus</taxon>
    </lineage>
</organism>
<evidence type="ECO:0000313" key="13">
    <source>
        <dbReference type="Proteomes" id="UP001457282"/>
    </source>
</evidence>
<dbReference type="Gene3D" id="3.80.10.10">
    <property type="entry name" value="Ribonuclease Inhibitor"/>
    <property type="match status" value="3"/>
</dbReference>
<dbReference type="Proteomes" id="UP001457282">
    <property type="component" value="Unassembled WGS sequence"/>
</dbReference>
<dbReference type="PANTHER" id="PTHR48056:SF81">
    <property type="entry name" value="RECEPTOR PROTEIN-TYROSINE KINASE CEPR1"/>
    <property type="match status" value="1"/>
</dbReference>